<organism evidence="6 7">
    <name type="scientific">Zasmidium cellare</name>
    <name type="common">Wine cellar mold</name>
    <name type="synonym">Racodium cellare</name>
    <dbReference type="NCBI Taxonomy" id="395010"/>
    <lineage>
        <taxon>Eukaryota</taxon>
        <taxon>Fungi</taxon>
        <taxon>Dikarya</taxon>
        <taxon>Ascomycota</taxon>
        <taxon>Pezizomycotina</taxon>
        <taxon>Dothideomycetes</taxon>
        <taxon>Dothideomycetidae</taxon>
        <taxon>Mycosphaerellales</taxon>
        <taxon>Mycosphaerellaceae</taxon>
        <taxon>Zasmidium</taxon>
    </lineage>
</organism>
<keyword evidence="5" id="KW-0472">Membrane</keyword>
<accession>A0ABR0E3F0</accession>
<evidence type="ECO:0000256" key="4">
    <source>
        <dbReference type="ARBA" id="ARBA00023128"/>
    </source>
</evidence>
<dbReference type="Proteomes" id="UP001305779">
    <property type="component" value="Unassembled WGS sequence"/>
</dbReference>
<keyword evidence="2" id="KW-0812">Transmembrane</keyword>
<keyword evidence="4" id="KW-0496">Mitochondrion</keyword>
<evidence type="ECO:0000256" key="2">
    <source>
        <dbReference type="ARBA" id="ARBA00022692"/>
    </source>
</evidence>
<dbReference type="EMBL" id="JAXOVC010000011">
    <property type="protein sequence ID" value="KAK4495946.1"/>
    <property type="molecule type" value="Genomic_DNA"/>
</dbReference>
<dbReference type="PANTHER" id="PTHR28234:SF1">
    <property type="entry name" value="NUCLEAR CONTROL OF ATPASE PROTEIN 2"/>
    <property type="match status" value="1"/>
</dbReference>
<evidence type="ECO:0000313" key="6">
    <source>
        <dbReference type="EMBL" id="KAK4495946.1"/>
    </source>
</evidence>
<gene>
    <name evidence="6" type="ORF">PRZ48_013214</name>
</gene>
<comment type="subcellular location">
    <subcellularLocation>
        <location evidence="1">Mitochondrion membrane</location>
        <topology evidence="1">Multi-pass membrane protein</topology>
    </subcellularLocation>
</comment>
<evidence type="ECO:0000256" key="5">
    <source>
        <dbReference type="ARBA" id="ARBA00023136"/>
    </source>
</evidence>
<sequence>MSFVLDQVQRIDAQLDRVQLTQLNNTILASSQNEQQRLKPTTRVIALQAAIRGLSTGSSERSGLVKIGAVRGCLSALSAKGEVGAQVEEEGEKKDGYEQELEWLLVSKATTQVYGHVLNGILDEAVKLSDDIWYWDEVLGSQQYTALYSIQTSPLRLWDWGSKVWEDVKERGGNFSLRSAGQDAQDTVTQRWKEFYGLVRQVVRERSVKEVHKQMLSPVTRIRGEIRAKQNALKKVRIRNANALGVLLGEGLANESVHGEGLTAAVQTEEESQEKWLRWKAAIKHNVALMEAVLAKINDLETPVEKFDANIAELTDDDPLYAVDSQDPSLPPQAVAERLSRVLVLGLSQYANSTKALVQEHGRPSRLIRYWLPTTIAILSSSTVLRIAVNRQAEIIHWIQDFGATVLDFWQNWVIEPTRNVIRTIRHDEGSEISIMSKRSLQGDRESLERMVVDFAIDNPANATGTSSALSESDIAAIRTKVAEGDLTPVLKAYEKDLTSPFLGAVRGNLIRALLIQIQKTKVDVEVAMGGIDSLLKSQELLIGFISLTPGLLLTYGIAHYIRGSLSTSRGSKAARKQGKMLRQLRNIDRILSGASPTEYGELLYKDQGLLLCEVHVLRQSARKVMSAEIWREFGEECEELCDVRVGVERQRRCVERIRWAYGRWLS</sequence>
<evidence type="ECO:0008006" key="8">
    <source>
        <dbReference type="Google" id="ProtNLM"/>
    </source>
</evidence>
<keyword evidence="7" id="KW-1185">Reference proteome</keyword>
<keyword evidence="3" id="KW-1133">Transmembrane helix</keyword>
<proteinExistence type="predicted"/>
<dbReference type="InterPro" id="IPR013946">
    <property type="entry name" value="NCA2-like"/>
</dbReference>
<reference evidence="6 7" key="1">
    <citation type="journal article" date="2023" name="G3 (Bethesda)">
        <title>A chromosome-level genome assembly of Zasmidium syzygii isolated from banana leaves.</title>
        <authorList>
            <person name="van Westerhoven A.C."/>
            <person name="Mehrabi R."/>
            <person name="Talebi R."/>
            <person name="Steentjes M.B.F."/>
            <person name="Corcolon B."/>
            <person name="Chong P.A."/>
            <person name="Kema G.H.J."/>
            <person name="Seidl M.F."/>
        </authorList>
    </citation>
    <scope>NUCLEOTIDE SEQUENCE [LARGE SCALE GENOMIC DNA]</scope>
    <source>
        <strain evidence="6 7">P124</strain>
    </source>
</reference>
<comment type="caution">
    <text evidence="6">The sequence shown here is derived from an EMBL/GenBank/DDBJ whole genome shotgun (WGS) entry which is preliminary data.</text>
</comment>
<evidence type="ECO:0000256" key="1">
    <source>
        <dbReference type="ARBA" id="ARBA00004225"/>
    </source>
</evidence>
<evidence type="ECO:0000313" key="7">
    <source>
        <dbReference type="Proteomes" id="UP001305779"/>
    </source>
</evidence>
<evidence type="ECO:0000256" key="3">
    <source>
        <dbReference type="ARBA" id="ARBA00022989"/>
    </source>
</evidence>
<name>A0ABR0E3F0_ZASCE</name>
<protein>
    <recommendedName>
        <fullName evidence="8">ATP synthase regulation protein NCA2</fullName>
    </recommendedName>
</protein>
<dbReference type="Pfam" id="PF08637">
    <property type="entry name" value="NCA2"/>
    <property type="match status" value="1"/>
</dbReference>
<dbReference type="PANTHER" id="PTHR28234">
    <property type="entry name" value="NUCLEAR CONTROL OF ATPASE PROTEIN 2"/>
    <property type="match status" value="1"/>
</dbReference>